<feature type="binding site" evidence="5">
    <location>
        <position position="27"/>
    </location>
    <ligand>
        <name>Mn(2+)</name>
        <dbReference type="ChEBI" id="CHEBI:29035"/>
    </ligand>
</feature>
<comment type="caution">
    <text evidence="9">The sequence shown here is derived from an EMBL/GenBank/DDBJ whole genome shotgun (WGS) entry which is preliminary data.</text>
</comment>
<dbReference type="Pfam" id="PF00081">
    <property type="entry name" value="Sod_Fe_N"/>
    <property type="match status" value="1"/>
</dbReference>
<reference evidence="9 10" key="1">
    <citation type="submission" date="2015-05" db="EMBL/GenBank/DDBJ databases">
        <title>Photobacterium galathea sp. nov.</title>
        <authorList>
            <person name="Machado H."/>
            <person name="Gram L."/>
        </authorList>
    </citation>
    <scope>NUCLEOTIDE SEQUENCE [LARGE SCALE GENOMIC DNA]</scope>
    <source>
        <strain evidence="9 10">DSM 22954</strain>
    </source>
</reference>
<evidence type="ECO:0000256" key="6">
    <source>
        <dbReference type="RuleBase" id="RU000414"/>
    </source>
</evidence>
<feature type="domain" description="Manganese/iron superoxide dismutase C-terminal" evidence="8">
    <location>
        <begin position="94"/>
        <end position="195"/>
    </location>
</feature>
<dbReference type="Proteomes" id="UP000035909">
    <property type="component" value="Unassembled WGS sequence"/>
</dbReference>
<comment type="similarity">
    <text evidence="1 6">Belongs to the iron/manganese superoxide dismutase family.</text>
</comment>
<proteinExistence type="inferred from homology"/>
<dbReference type="PATRIC" id="fig|320778.3.peg.3006"/>
<evidence type="ECO:0000256" key="1">
    <source>
        <dbReference type="ARBA" id="ARBA00008714"/>
    </source>
</evidence>
<feature type="binding site" evidence="5">
    <location>
        <position position="167"/>
    </location>
    <ligand>
        <name>Mn(2+)</name>
        <dbReference type="ChEBI" id="CHEBI:29035"/>
    </ligand>
</feature>
<dbReference type="OrthoDB" id="9803125at2"/>
<dbReference type="GO" id="GO:0046872">
    <property type="term" value="F:metal ion binding"/>
    <property type="evidence" value="ECO:0007669"/>
    <property type="project" value="UniProtKB-KW"/>
</dbReference>
<dbReference type="PANTHER" id="PTHR43595">
    <property type="entry name" value="37S RIBOSOMAL PROTEIN S26, MITOCHONDRIAL"/>
    <property type="match status" value="1"/>
</dbReference>
<keyword evidence="10" id="KW-1185">Reference proteome</keyword>
<accession>A0A0J1H8C6</accession>
<evidence type="ECO:0000256" key="4">
    <source>
        <dbReference type="ARBA" id="ARBA00023002"/>
    </source>
</evidence>
<comment type="function">
    <text evidence="6">Destroys radicals which are normally produced within the cells and which are toxic to biological systems.</text>
</comment>
<dbReference type="InterPro" id="IPR019833">
    <property type="entry name" value="Mn/Fe_SOD_BS"/>
</dbReference>
<dbReference type="PIRSF" id="PIRSF000349">
    <property type="entry name" value="SODismutase"/>
    <property type="match status" value="1"/>
</dbReference>
<dbReference type="EC" id="1.15.1.1" evidence="2 6"/>
<dbReference type="PANTHER" id="PTHR43595:SF2">
    <property type="entry name" value="SMALL RIBOSOMAL SUBUNIT PROTEIN MS42"/>
    <property type="match status" value="1"/>
</dbReference>
<dbReference type="FunFam" id="3.55.40.20:FF:000004">
    <property type="entry name" value="Superoxide dismutase [Fe]"/>
    <property type="match status" value="1"/>
</dbReference>
<evidence type="ECO:0000259" key="7">
    <source>
        <dbReference type="Pfam" id="PF00081"/>
    </source>
</evidence>
<comment type="catalytic activity">
    <reaction evidence="6">
        <text>2 superoxide + 2 H(+) = H2O2 + O2</text>
        <dbReference type="Rhea" id="RHEA:20696"/>
        <dbReference type="ChEBI" id="CHEBI:15378"/>
        <dbReference type="ChEBI" id="CHEBI:15379"/>
        <dbReference type="ChEBI" id="CHEBI:16240"/>
        <dbReference type="ChEBI" id="CHEBI:18421"/>
        <dbReference type="EC" id="1.15.1.1"/>
    </reaction>
</comment>
<dbReference type="STRING" id="320778.ABT57_13805"/>
<feature type="domain" description="Manganese/iron superoxide dismutase N-terminal" evidence="7">
    <location>
        <begin position="2"/>
        <end position="85"/>
    </location>
</feature>
<dbReference type="GO" id="GO:0005737">
    <property type="term" value="C:cytoplasm"/>
    <property type="evidence" value="ECO:0007669"/>
    <property type="project" value="TreeGrafter"/>
</dbReference>
<keyword evidence="4 6" id="KW-0560">Oxidoreductase</keyword>
<evidence type="ECO:0000259" key="8">
    <source>
        <dbReference type="Pfam" id="PF02777"/>
    </source>
</evidence>
<name>A0A0J1H8C6_9GAMM</name>
<dbReference type="GO" id="GO:0004784">
    <property type="term" value="F:superoxide dismutase activity"/>
    <property type="evidence" value="ECO:0007669"/>
    <property type="project" value="UniProtKB-EC"/>
</dbReference>
<evidence type="ECO:0000256" key="2">
    <source>
        <dbReference type="ARBA" id="ARBA00012682"/>
    </source>
</evidence>
<evidence type="ECO:0000313" key="10">
    <source>
        <dbReference type="Proteomes" id="UP000035909"/>
    </source>
</evidence>
<feature type="binding site" evidence="5">
    <location>
        <position position="77"/>
    </location>
    <ligand>
        <name>Mn(2+)</name>
        <dbReference type="ChEBI" id="CHEBI:29035"/>
    </ligand>
</feature>
<dbReference type="AlphaFoldDB" id="A0A0J1H8C6"/>
<dbReference type="Pfam" id="PF02777">
    <property type="entry name" value="Sod_Fe_C"/>
    <property type="match status" value="1"/>
</dbReference>
<dbReference type="RefSeq" id="WP_047885819.1">
    <property type="nucleotide sequence ID" value="NZ_JAHRDW010000132.1"/>
</dbReference>
<protein>
    <recommendedName>
        <fullName evidence="2 6">Superoxide dismutase</fullName>
        <ecNumber evidence="2 6">1.15.1.1</ecNumber>
    </recommendedName>
</protein>
<sequence length="204" mass="23327">MTYQFTPLPYRYDALEPYIDAKTMEIHYDRHHRTYFTKFMEAIAGTELEDMTLESMFANVSSLAPAIRNHGGGYYNHNLYWACMSPHGGGQPGGLLAEALHCHFGSFEDFKEAFSTLAATHFGSGFIWLSVVGGRLEISSTSNQDNPLMNIAEVQGTPILALDVWEHAYYLNYQNKRPDYIDAWWQVVDWDQVQQHYLDALQSV</sequence>
<evidence type="ECO:0000256" key="3">
    <source>
        <dbReference type="ARBA" id="ARBA00022723"/>
    </source>
</evidence>
<dbReference type="SUPFAM" id="SSF54719">
    <property type="entry name" value="Fe,Mn superoxide dismutase (SOD), C-terminal domain"/>
    <property type="match status" value="1"/>
</dbReference>
<keyword evidence="3 5" id="KW-0479">Metal-binding</keyword>
<dbReference type="InterPro" id="IPR019832">
    <property type="entry name" value="Mn/Fe_SOD_C"/>
</dbReference>
<dbReference type="Gene3D" id="1.10.287.990">
    <property type="entry name" value="Fe,Mn superoxide dismutase (SOD) domain"/>
    <property type="match status" value="1"/>
</dbReference>
<feature type="binding site" evidence="5">
    <location>
        <position position="163"/>
    </location>
    <ligand>
        <name>Mn(2+)</name>
        <dbReference type="ChEBI" id="CHEBI:29035"/>
    </ligand>
</feature>
<organism evidence="9 10">
    <name type="scientific">Photobacterium ganghwense</name>
    <dbReference type="NCBI Taxonomy" id="320778"/>
    <lineage>
        <taxon>Bacteria</taxon>
        <taxon>Pseudomonadati</taxon>
        <taxon>Pseudomonadota</taxon>
        <taxon>Gammaproteobacteria</taxon>
        <taxon>Vibrionales</taxon>
        <taxon>Vibrionaceae</taxon>
        <taxon>Photobacterium</taxon>
    </lineage>
</organism>
<dbReference type="Gene3D" id="3.55.40.20">
    <property type="entry name" value="Iron/manganese superoxide dismutase, C-terminal domain"/>
    <property type="match status" value="1"/>
</dbReference>
<dbReference type="PROSITE" id="PS00088">
    <property type="entry name" value="SOD_MN"/>
    <property type="match status" value="1"/>
</dbReference>
<dbReference type="PRINTS" id="PR01703">
    <property type="entry name" value="MNSODISMTASE"/>
</dbReference>
<dbReference type="EMBL" id="LDOU01000015">
    <property type="protein sequence ID" value="KLV07926.1"/>
    <property type="molecule type" value="Genomic_DNA"/>
</dbReference>
<dbReference type="SUPFAM" id="SSF46609">
    <property type="entry name" value="Fe,Mn superoxide dismutase (SOD), N-terminal domain"/>
    <property type="match status" value="1"/>
</dbReference>
<evidence type="ECO:0000313" key="9">
    <source>
        <dbReference type="EMBL" id="KLV07926.1"/>
    </source>
</evidence>
<dbReference type="InterPro" id="IPR001189">
    <property type="entry name" value="Mn/Fe_SOD"/>
</dbReference>
<dbReference type="InterPro" id="IPR036314">
    <property type="entry name" value="SOD_C_sf"/>
</dbReference>
<evidence type="ECO:0000256" key="5">
    <source>
        <dbReference type="PIRSR" id="PIRSR000349-1"/>
    </source>
</evidence>
<dbReference type="InterPro" id="IPR036324">
    <property type="entry name" value="Mn/Fe_SOD_N_sf"/>
</dbReference>
<gene>
    <name evidence="9" type="ORF">ABT57_13805</name>
</gene>
<dbReference type="InterPro" id="IPR019831">
    <property type="entry name" value="Mn/Fe_SOD_N"/>
</dbReference>